<comment type="caution">
    <text evidence="3">The sequence shown here is derived from an EMBL/GenBank/DDBJ whole genome shotgun (WGS) entry which is preliminary data.</text>
</comment>
<feature type="compositionally biased region" description="Polar residues" evidence="1">
    <location>
        <begin position="212"/>
        <end position="224"/>
    </location>
</feature>
<feature type="compositionally biased region" description="Low complexity" evidence="1">
    <location>
        <begin position="1075"/>
        <end position="1089"/>
    </location>
</feature>
<feature type="compositionally biased region" description="Polar residues" evidence="1">
    <location>
        <begin position="409"/>
        <end position="425"/>
    </location>
</feature>
<dbReference type="SUPFAM" id="SSF55277">
    <property type="entry name" value="GYF domain"/>
    <property type="match status" value="1"/>
</dbReference>
<feature type="compositionally biased region" description="Basic and acidic residues" evidence="1">
    <location>
        <begin position="262"/>
        <end position="272"/>
    </location>
</feature>
<dbReference type="PANTHER" id="PTHR14445">
    <property type="entry name" value="GRB10 INTERACTING GYF PROTEIN"/>
    <property type="match status" value="1"/>
</dbReference>
<feature type="compositionally biased region" description="Polar residues" evidence="1">
    <location>
        <begin position="274"/>
        <end position="311"/>
    </location>
</feature>
<feature type="compositionally biased region" description="Polar residues" evidence="1">
    <location>
        <begin position="921"/>
        <end position="934"/>
    </location>
</feature>
<feature type="region of interest" description="Disordered" evidence="1">
    <location>
        <begin position="407"/>
        <end position="431"/>
    </location>
</feature>
<evidence type="ECO:0000313" key="3">
    <source>
        <dbReference type="EMBL" id="KAL3266025.1"/>
    </source>
</evidence>
<feature type="region of interest" description="Disordered" evidence="1">
    <location>
        <begin position="1175"/>
        <end position="1213"/>
    </location>
</feature>
<evidence type="ECO:0000259" key="2">
    <source>
        <dbReference type="PROSITE" id="PS50829"/>
    </source>
</evidence>
<sequence>MTDSMNFGPDWIRNLSSEGTTTGGNTGGVRYQLADYRYGREEMLALFDKNLKPPQSLVSFKGLYSEVTLLPLALMPNVEEEVSQRVWPRPASLTGPPRGRGGPLERGGRVSRGGRGGYQNYGRPANTYDGGWGNGGDQTEWSPRKDYNSRGGNDNWRRSRLGEDDDGWRNMNNTRPLHDKWGRSMSWRAGDGEAEDRGERQGGVPDGRLNRTGWNDGSRNNNMRKSWDNEDHLPEWVMENVDGGGTFDSSGAFHNSDDDQEDFKPNTKKEAVLQKSSSQQHITSNKGYFSSLQTSKSVASLSKTHQDTNYNMKEKGYEHERDGQVNQEPEVLERSRPVQQTKIKGEEEQGEKDISEVSQHRPQGNGGKGKKNDLPSDSSAINKKDSRVDDDFKIQDIILKLVDDDTPKTRTLSTNSEQSNPSTTIQPPPNLGPPVQDQWFYQDPQGQMQGPFTSAEMAEWYKAGYFNGQLKVRRPCDELFYHLGDLLTLCDGANPFLSSKRFPPLKPDPTTLPEHELLQYQYLMALKQVQTRASIPEPWNTLTLQQQQEVAAQRLIMHPQVSQDLQFIHQSNSSNPLMHMINQMQQVNKLPNTSLADKPPTSLPNQLDPRLVQLSNLHQLQNRLPPTSAIPNPLASRLPGLTTDGLNLPGMLGGNPLGMTPSMGPHLGSSMNLQRPLSHNPAVDNLVPKPADDPISSLLKQLQQQQQQSAGVSIDSLWQNNQFQVPPTLPTQQWQQPDAPISMWDMAKPPEITPIQEPAAKTQHEQVVPTTVSEEDHQRPQKAQEKKEDTSSKELKKKKEQEEKQAKKEAEEKRKNEQRKLEAEKKAAEEKKRKEEERVKKEIEKAKKEAEDKRLRELEEKRKMKEQRKAEEEAKKKTEEQKKLEEERAKKEAKEREEYARREATRLAQEQAIRNAKAAPWSQSASTHGLSLQEIQKLEKEKARQEAVIMQQQKQMQEFQQQQQEKAAASFTWANKAKEQRQIKSLAEIQAEEQERLAKQAAEARLLALQKEKEQPPVQSTGNIWNSQNLSWSANSSNSAQWSSSNSTGLWEDNPGKPINNKPSTNPKGNTVTGKPQQHQQNTQQQSQKAKSKSKKEEGNPSRNGNSSADEFANWCSKTLSNITSEIDIPTFVTFLRDIESALDVREYCKEYLGDSPQTQQFASNFLEKRRSFKPKSTAPKDDMCSPAPAITPSSIHSNEFQEVKGKNKKNKKNKMLKVDNRILGFNVTSAPDRINVGDRDYGDNS</sequence>
<feature type="compositionally biased region" description="Polar residues" evidence="1">
    <location>
        <begin position="1061"/>
        <end position="1074"/>
    </location>
</feature>
<keyword evidence="4" id="KW-1185">Reference proteome</keyword>
<feature type="compositionally biased region" description="Basic and acidic residues" evidence="1">
    <location>
        <begin position="774"/>
        <end position="905"/>
    </location>
</feature>
<dbReference type="PANTHER" id="PTHR14445:SF36">
    <property type="entry name" value="FI03272P-RELATED"/>
    <property type="match status" value="1"/>
</dbReference>
<dbReference type="InterPro" id="IPR003169">
    <property type="entry name" value="GYF"/>
</dbReference>
<dbReference type="AlphaFoldDB" id="A0ABD2MI68"/>
<feature type="compositionally biased region" description="Basic and acidic residues" evidence="1">
    <location>
        <begin position="225"/>
        <end position="234"/>
    </location>
</feature>
<feature type="region of interest" description="Disordered" evidence="1">
    <location>
        <begin position="961"/>
        <end position="982"/>
    </location>
</feature>
<feature type="compositionally biased region" description="Low complexity" evidence="1">
    <location>
        <begin position="1026"/>
        <end position="1047"/>
    </location>
</feature>
<gene>
    <name evidence="3" type="ORF">HHI36_010214</name>
</gene>
<reference evidence="3 4" key="1">
    <citation type="journal article" date="2021" name="BMC Biol.">
        <title>Horizontally acquired antibacterial genes associated with adaptive radiation of ladybird beetles.</title>
        <authorList>
            <person name="Li H.S."/>
            <person name="Tang X.F."/>
            <person name="Huang Y.H."/>
            <person name="Xu Z.Y."/>
            <person name="Chen M.L."/>
            <person name="Du X.Y."/>
            <person name="Qiu B.Y."/>
            <person name="Chen P.T."/>
            <person name="Zhang W."/>
            <person name="Slipinski A."/>
            <person name="Escalona H.E."/>
            <person name="Waterhouse R.M."/>
            <person name="Zwick A."/>
            <person name="Pang H."/>
        </authorList>
    </citation>
    <scope>NUCLEOTIDE SEQUENCE [LARGE SCALE GENOMIC DNA]</scope>
    <source>
        <strain evidence="3">SYSU2018</strain>
    </source>
</reference>
<feature type="compositionally biased region" description="Gly residues" evidence="1">
    <location>
        <begin position="98"/>
        <end position="119"/>
    </location>
</feature>
<feature type="compositionally biased region" description="Basic and acidic residues" evidence="1">
    <location>
        <begin position="343"/>
        <end position="359"/>
    </location>
</feature>
<dbReference type="CDD" id="cd00072">
    <property type="entry name" value="GYF"/>
    <property type="match status" value="1"/>
</dbReference>
<accession>A0ABD2MI68</accession>
<dbReference type="PROSITE" id="PS50829">
    <property type="entry name" value="GYF"/>
    <property type="match status" value="1"/>
</dbReference>
<feature type="region of interest" description="Disordered" evidence="1">
    <location>
        <begin position="1012"/>
        <end position="1110"/>
    </location>
</feature>
<feature type="region of interest" description="Disordered" evidence="1">
    <location>
        <begin position="759"/>
        <end position="942"/>
    </location>
</feature>
<dbReference type="Pfam" id="PF02213">
    <property type="entry name" value="GYF"/>
    <property type="match status" value="1"/>
</dbReference>
<feature type="compositionally biased region" description="Basic and acidic residues" evidence="1">
    <location>
        <begin position="312"/>
        <end position="323"/>
    </location>
</feature>
<dbReference type="Proteomes" id="UP001516400">
    <property type="component" value="Unassembled WGS sequence"/>
</dbReference>
<evidence type="ECO:0000313" key="4">
    <source>
        <dbReference type="Proteomes" id="UP001516400"/>
    </source>
</evidence>
<dbReference type="Gene3D" id="3.30.1490.40">
    <property type="match status" value="1"/>
</dbReference>
<dbReference type="InterPro" id="IPR051640">
    <property type="entry name" value="GRB10-interact_GYF"/>
</dbReference>
<proteinExistence type="predicted"/>
<feature type="domain" description="GYF" evidence="2">
    <location>
        <begin position="436"/>
        <end position="484"/>
    </location>
</feature>
<organism evidence="3 4">
    <name type="scientific">Cryptolaemus montrouzieri</name>
    <dbReference type="NCBI Taxonomy" id="559131"/>
    <lineage>
        <taxon>Eukaryota</taxon>
        <taxon>Metazoa</taxon>
        <taxon>Ecdysozoa</taxon>
        <taxon>Arthropoda</taxon>
        <taxon>Hexapoda</taxon>
        <taxon>Insecta</taxon>
        <taxon>Pterygota</taxon>
        <taxon>Neoptera</taxon>
        <taxon>Endopterygota</taxon>
        <taxon>Coleoptera</taxon>
        <taxon>Polyphaga</taxon>
        <taxon>Cucujiformia</taxon>
        <taxon>Coccinelloidea</taxon>
        <taxon>Coccinellidae</taxon>
        <taxon>Scymninae</taxon>
        <taxon>Scymnini</taxon>
        <taxon>Cryptolaemus</taxon>
    </lineage>
</organism>
<dbReference type="EMBL" id="JABFTP020000001">
    <property type="protein sequence ID" value="KAL3266025.1"/>
    <property type="molecule type" value="Genomic_DNA"/>
</dbReference>
<protein>
    <recommendedName>
        <fullName evidence="2">GYF domain-containing protein</fullName>
    </recommendedName>
</protein>
<dbReference type="SMART" id="SM00444">
    <property type="entry name" value="GYF"/>
    <property type="match status" value="1"/>
</dbReference>
<feature type="region of interest" description="Disordered" evidence="1">
    <location>
        <begin position="87"/>
        <end position="385"/>
    </location>
</feature>
<evidence type="ECO:0000256" key="1">
    <source>
        <dbReference type="SAM" id="MobiDB-lite"/>
    </source>
</evidence>
<dbReference type="InterPro" id="IPR035445">
    <property type="entry name" value="GYF-like_dom_sf"/>
</dbReference>
<name>A0ABD2MI68_9CUCU</name>